<gene>
    <name evidence="1" type="ORF">CEXT_348331</name>
</gene>
<dbReference type="Proteomes" id="UP001054945">
    <property type="component" value="Unassembled WGS sequence"/>
</dbReference>
<dbReference type="EMBL" id="BPLR01011660">
    <property type="protein sequence ID" value="GIY48007.1"/>
    <property type="molecule type" value="Genomic_DNA"/>
</dbReference>
<comment type="caution">
    <text evidence="1">The sequence shown here is derived from an EMBL/GenBank/DDBJ whole genome shotgun (WGS) entry which is preliminary data.</text>
</comment>
<name>A0AAV4TRR1_CAEEX</name>
<protein>
    <submittedName>
        <fullName evidence="1">Uncharacterized protein</fullName>
    </submittedName>
</protein>
<organism evidence="1 2">
    <name type="scientific">Caerostris extrusa</name>
    <name type="common">Bark spider</name>
    <name type="synonym">Caerostris bankana</name>
    <dbReference type="NCBI Taxonomy" id="172846"/>
    <lineage>
        <taxon>Eukaryota</taxon>
        <taxon>Metazoa</taxon>
        <taxon>Ecdysozoa</taxon>
        <taxon>Arthropoda</taxon>
        <taxon>Chelicerata</taxon>
        <taxon>Arachnida</taxon>
        <taxon>Araneae</taxon>
        <taxon>Araneomorphae</taxon>
        <taxon>Entelegynae</taxon>
        <taxon>Araneoidea</taxon>
        <taxon>Araneidae</taxon>
        <taxon>Caerostris</taxon>
    </lineage>
</organism>
<proteinExistence type="predicted"/>
<reference evidence="1 2" key="1">
    <citation type="submission" date="2021-06" db="EMBL/GenBank/DDBJ databases">
        <title>Caerostris extrusa draft genome.</title>
        <authorList>
            <person name="Kono N."/>
            <person name="Arakawa K."/>
        </authorList>
    </citation>
    <scope>NUCLEOTIDE SEQUENCE [LARGE SCALE GENOMIC DNA]</scope>
</reference>
<dbReference type="AlphaFoldDB" id="A0AAV4TRR1"/>
<accession>A0AAV4TRR1</accession>
<sequence>MDVAVWFNCGTMETFRLSEAESYVVNRIDLNKSDRGSCSNSCTECAGAIFREVIFTSMRCRPDIPAPSLSLKRMSWEEYR</sequence>
<evidence type="ECO:0000313" key="2">
    <source>
        <dbReference type="Proteomes" id="UP001054945"/>
    </source>
</evidence>
<keyword evidence="2" id="KW-1185">Reference proteome</keyword>
<evidence type="ECO:0000313" key="1">
    <source>
        <dbReference type="EMBL" id="GIY48007.1"/>
    </source>
</evidence>